<keyword evidence="18" id="KW-1185">Reference proteome</keyword>
<dbReference type="GO" id="GO:0005524">
    <property type="term" value="F:ATP binding"/>
    <property type="evidence" value="ECO:0007669"/>
    <property type="project" value="UniProtKB-KW"/>
</dbReference>
<keyword evidence="7 15" id="KW-0812">Transmembrane</keyword>
<dbReference type="Gene3D" id="1.10.287.130">
    <property type="match status" value="1"/>
</dbReference>
<dbReference type="AlphaFoldDB" id="A0A371IK03"/>
<dbReference type="InterPro" id="IPR036890">
    <property type="entry name" value="HATPase_C_sf"/>
</dbReference>
<evidence type="ECO:0000313" key="18">
    <source>
        <dbReference type="Proteomes" id="UP000093352"/>
    </source>
</evidence>
<keyword evidence="6" id="KW-0808">Transferase</keyword>
<dbReference type="SMART" id="SM00388">
    <property type="entry name" value="HisKA"/>
    <property type="match status" value="1"/>
</dbReference>
<evidence type="ECO:0000256" key="11">
    <source>
        <dbReference type="ARBA" id="ARBA00022989"/>
    </source>
</evidence>
<dbReference type="Gene3D" id="3.30.565.10">
    <property type="entry name" value="Histidine kinase-like ATPase, C-terminal domain"/>
    <property type="match status" value="1"/>
</dbReference>
<feature type="domain" description="Histidine kinase" evidence="16">
    <location>
        <begin position="264"/>
        <end position="473"/>
    </location>
</feature>
<keyword evidence="13 15" id="KW-0472">Membrane</keyword>
<dbReference type="InterPro" id="IPR005467">
    <property type="entry name" value="His_kinase_dom"/>
</dbReference>
<dbReference type="Proteomes" id="UP000093352">
    <property type="component" value="Unassembled WGS sequence"/>
</dbReference>
<name>A0A371IK03_9FIRM</name>
<evidence type="ECO:0000256" key="12">
    <source>
        <dbReference type="ARBA" id="ARBA00023012"/>
    </source>
</evidence>
<evidence type="ECO:0000256" key="5">
    <source>
        <dbReference type="ARBA" id="ARBA00022553"/>
    </source>
</evidence>
<keyword evidence="10" id="KW-0067">ATP-binding</keyword>
<proteinExistence type="predicted"/>
<dbReference type="PANTHER" id="PTHR45528:SF1">
    <property type="entry name" value="SENSOR HISTIDINE KINASE CPXA"/>
    <property type="match status" value="1"/>
</dbReference>
<dbReference type="STRING" id="1871336.BBG48_02360"/>
<gene>
    <name evidence="17" type="ORF">BBG48_008285</name>
</gene>
<keyword evidence="9 17" id="KW-0418">Kinase</keyword>
<keyword evidence="14" id="KW-0175">Coiled coil</keyword>
<dbReference type="GO" id="GO:0005886">
    <property type="term" value="C:plasma membrane"/>
    <property type="evidence" value="ECO:0007669"/>
    <property type="project" value="UniProtKB-SubCell"/>
</dbReference>
<dbReference type="SUPFAM" id="SSF47384">
    <property type="entry name" value="Homodimeric domain of signal transducing histidine kinase"/>
    <property type="match status" value="1"/>
</dbReference>
<evidence type="ECO:0000256" key="15">
    <source>
        <dbReference type="SAM" id="Phobius"/>
    </source>
</evidence>
<dbReference type="InterPro" id="IPR050398">
    <property type="entry name" value="HssS/ArlS-like"/>
</dbReference>
<dbReference type="PROSITE" id="PS50109">
    <property type="entry name" value="HIS_KIN"/>
    <property type="match status" value="1"/>
</dbReference>
<evidence type="ECO:0000256" key="6">
    <source>
        <dbReference type="ARBA" id="ARBA00022679"/>
    </source>
</evidence>
<dbReference type="InterPro" id="IPR003594">
    <property type="entry name" value="HATPase_dom"/>
</dbReference>
<dbReference type="InterPro" id="IPR004358">
    <property type="entry name" value="Sig_transdc_His_kin-like_C"/>
</dbReference>
<comment type="catalytic activity">
    <reaction evidence="1">
        <text>ATP + protein L-histidine = ADP + protein N-phospho-L-histidine.</text>
        <dbReference type="EC" id="2.7.13.3"/>
    </reaction>
</comment>
<dbReference type="PRINTS" id="PR00344">
    <property type="entry name" value="BCTRLSENSOR"/>
</dbReference>
<keyword evidence="12" id="KW-0902">Two-component regulatory system</keyword>
<feature type="coiled-coil region" evidence="14">
    <location>
        <begin position="230"/>
        <end position="257"/>
    </location>
</feature>
<dbReference type="CDD" id="cd00075">
    <property type="entry name" value="HATPase"/>
    <property type="match status" value="1"/>
</dbReference>
<dbReference type="SMART" id="SM00387">
    <property type="entry name" value="HATPase_c"/>
    <property type="match status" value="1"/>
</dbReference>
<evidence type="ECO:0000256" key="10">
    <source>
        <dbReference type="ARBA" id="ARBA00022840"/>
    </source>
</evidence>
<dbReference type="Pfam" id="PF00512">
    <property type="entry name" value="HisKA"/>
    <property type="match status" value="1"/>
</dbReference>
<keyword evidence="11 15" id="KW-1133">Transmembrane helix</keyword>
<dbReference type="RefSeq" id="WP_094754387.1">
    <property type="nucleotide sequence ID" value="NZ_MBEW02000020.1"/>
</dbReference>
<keyword evidence="8" id="KW-0547">Nucleotide-binding</keyword>
<accession>A0A371IK03</accession>
<dbReference type="EMBL" id="MBEW02000020">
    <property type="protein sequence ID" value="RDY20809.1"/>
    <property type="molecule type" value="Genomic_DNA"/>
</dbReference>
<comment type="caution">
    <text evidence="17">The sequence shown here is derived from an EMBL/GenBank/DDBJ whole genome shotgun (WGS) entry which is preliminary data.</text>
</comment>
<dbReference type="Pfam" id="PF02518">
    <property type="entry name" value="HATPase_c"/>
    <property type="match status" value="1"/>
</dbReference>
<keyword evidence="5" id="KW-0597">Phosphoprotein</keyword>
<evidence type="ECO:0000256" key="14">
    <source>
        <dbReference type="SAM" id="Coils"/>
    </source>
</evidence>
<evidence type="ECO:0000256" key="4">
    <source>
        <dbReference type="ARBA" id="ARBA00022475"/>
    </source>
</evidence>
<dbReference type="GO" id="GO:0000155">
    <property type="term" value="F:phosphorelay sensor kinase activity"/>
    <property type="evidence" value="ECO:0007669"/>
    <property type="project" value="InterPro"/>
</dbReference>
<dbReference type="InterPro" id="IPR036097">
    <property type="entry name" value="HisK_dim/P_sf"/>
</dbReference>
<feature type="transmembrane region" description="Helical" evidence="15">
    <location>
        <begin position="27"/>
        <end position="52"/>
    </location>
</feature>
<dbReference type="PANTHER" id="PTHR45528">
    <property type="entry name" value="SENSOR HISTIDINE KINASE CPXA"/>
    <property type="match status" value="1"/>
</dbReference>
<evidence type="ECO:0000256" key="2">
    <source>
        <dbReference type="ARBA" id="ARBA00004651"/>
    </source>
</evidence>
<evidence type="ECO:0000259" key="16">
    <source>
        <dbReference type="PROSITE" id="PS50109"/>
    </source>
</evidence>
<reference evidence="17 18" key="1">
    <citation type="journal article" date="2016" name="Genome Announc.">
        <title>Draft Genome Sequence of Criibacterium bergeronii gen. nov., sp. nov., Strain CCRI-22567T, Isolated from a Vaginal Sample from a Woman with Bacterial Vaginosis.</title>
        <authorList>
            <person name="Maheux A.F."/>
            <person name="Berube E."/>
            <person name="Boudreau D.K."/>
            <person name="Raymond F."/>
            <person name="Corbeil J."/>
            <person name="Roy P.H."/>
            <person name="Boissinot M."/>
            <person name="Omar R.F."/>
        </authorList>
    </citation>
    <scope>NUCLEOTIDE SEQUENCE [LARGE SCALE GENOMIC DNA]</scope>
    <source>
        <strain evidence="17 18">CCRI-22567</strain>
    </source>
</reference>
<organism evidence="17 18">
    <name type="scientific">Criibacterium bergeronii</name>
    <dbReference type="NCBI Taxonomy" id="1871336"/>
    <lineage>
        <taxon>Bacteria</taxon>
        <taxon>Bacillati</taxon>
        <taxon>Bacillota</taxon>
        <taxon>Clostridia</taxon>
        <taxon>Peptostreptococcales</taxon>
        <taxon>Filifactoraceae</taxon>
        <taxon>Criibacterium</taxon>
    </lineage>
</organism>
<evidence type="ECO:0000256" key="1">
    <source>
        <dbReference type="ARBA" id="ARBA00000085"/>
    </source>
</evidence>
<comment type="subcellular location">
    <subcellularLocation>
        <location evidence="2">Cell membrane</location>
        <topology evidence="2">Multi-pass membrane protein</topology>
    </subcellularLocation>
</comment>
<protein>
    <recommendedName>
        <fullName evidence="3">histidine kinase</fullName>
        <ecNumber evidence="3">2.7.13.3</ecNumber>
    </recommendedName>
</protein>
<evidence type="ECO:0000256" key="8">
    <source>
        <dbReference type="ARBA" id="ARBA00022741"/>
    </source>
</evidence>
<dbReference type="CDD" id="cd00082">
    <property type="entry name" value="HisKA"/>
    <property type="match status" value="1"/>
</dbReference>
<dbReference type="InterPro" id="IPR003661">
    <property type="entry name" value="HisK_dim/P_dom"/>
</dbReference>
<evidence type="ECO:0000256" key="13">
    <source>
        <dbReference type="ARBA" id="ARBA00023136"/>
    </source>
</evidence>
<feature type="transmembrane region" description="Helical" evidence="15">
    <location>
        <begin position="183"/>
        <end position="202"/>
    </location>
</feature>
<evidence type="ECO:0000256" key="7">
    <source>
        <dbReference type="ARBA" id="ARBA00022692"/>
    </source>
</evidence>
<keyword evidence="4" id="KW-1003">Cell membrane</keyword>
<sequence length="478" mass="54553">MRQLELIQYGVTDIGLIKMKKLAIKTIFSHVAIAIISTIVFSVIITFSLIYMGRNEYADFCKTSSRYVASEVSNNLSQKSIKNVDNIKVGNLLSNEDYYYFTLQDSPILIQKSMFAKNLATSNLYIKTNSGKVYWVIKTPFSKKSDFAQIVAPIVLNKKIVANVIIEPYLKETKAINLYMQRIMFSGFLFTMLFALVLSLIFEVRLIGPMSALRNNINNIRLTGKINWKQVNSKDEISEINDELKEITKKMQEANQSQIEFFQNTSHELKTPLMSISGYAEAIRDGVMEKGEEIDALNIIIDESNKLSQAIGSILYLSSFDGPSKYNYKEVKRINFYESVEELALKSVDVQSGKIEIINNFPMALSVELEVEKYNKLLNNILGNALRYAKSKIYCDLIIKDKDFIFTIRDDGPGFKNGEEDKVFERFYKGEGGHNGLGLSIVKKIVEAYEGEVRAYNHKDGGAVIELRFNDFYRYFMV</sequence>
<dbReference type="EC" id="2.7.13.3" evidence="3"/>
<evidence type="ECO:0000313" key="17">
    <source>
        <dbReference type="EMBL" id="RDY20809.1"/>
    </source>
</evidence>
<evidence type="ECO:0000256" key="9">
    <source>
        <dbReference type="ARBA" id="ARBA00022777"/>
    </source>
</evidence>
<dbReference type="SUPFAM" id="SSF55874">
    <property type="entry name" value="ATPase domain of HSP90 chaperone/DNA topoisomerase II/histidine kinase"/>
    <property type="match status" value="1"/>
</dbReference>
<evidence type="ECO:0000256" key="3">
    <source>
        <dbReference type="ARBA" id="ARBA00012438"/>
    </source>
</evidence>